<name>A0A512SYQ3_9MICO</name>
<keyword evidence="3" id="KW-1185">Reference proteome</keyword>
<reference evidence="2 3" key="1">
    <citation type="submission" date="2019-07" db="EMBL/GenBank/DDBJ databases">
        <title>Whole genome shotgun sequence of Knoellia locipacati NBRC 109775.</title>
        <authorList>
            <person name="Hosoyama A."/>
            <person name="Uohara A."/>
            <person name="Ohji S."/>
            <person name="Ichikawa N."/>
        </authorList>
    </citation>
    <scope>NUCLEOTIDE SEQUENCE [LARGE SCALE GENOMIC DNA]</scope>
    <source>
        <strain evidence="2 3">NBRC 109775</strain>
    </source>
</reference>
<evidence type="ECO:0000313" key="3">
    <source>
        <dbReference type="Proteomes" id="UP000321793"/>
    </source>
</evidence>
<accession>A0A512SYQ3</accession>
<sequence length="173" mass="18551">MARTDSTTEDLVEAPRGFRGQLAHRTGLGIVVLILVAGLAGFLGPRTSTETASAGGWRLTVEHASVTRAGQPAPLHLRVEHPDGFTTPVQIDLCDNLFDHLDFQNWYPNPSAETSSPGRLLYEFDPPSGPVLEVSLDARAAPGQWGGYEHCRATVLVDDAPVVGVEFGVRVVP</sequence>
<protein>
    <submittedName>
        <fullName evidence="2">Uncharacterized protein</fullName>
    </submittedName>
</protein>
<feature type="transmembrane region" description="Helical" evidence="1">
    <location>
        <begin position="26"/>
        <end position="44"/>
    </location>
</feature>
<evidence type="ECO:0000256" key="1">
    <source>
        <dbReference type="SAM" id="Phobius"/>
    </source>
</evidence>
<dbReference type="RefSeq" id="WP_147062901.1">
    <property type="nucleotide sequence ID" value="NZ_BAABDN010000001.1"/>
</dbReference>
<keyword evidence="1" id="KW-0472">Membrane</keyword>
<dbReference type="AlphaFoldDB" id="A0A512SYQ3"/>
<keyword evidence="1" id="KW-0812">Transmembrane</keyword>
<gene>
    <name evidence="2" type="ORF">KLO01_11340</name>
</gene>
<dbReference type="OrthoDB" id="3785419at2"/>
<dbReference type="EMBL" id="BKBA01000003">
    <property type="protein sequence ID" value="GEQ13087.1"/>
    <property type="molecule type" value="Genomic_DNA"/>
</dbReference>
<evidence type="ECO:0000313" key="2">
    <source>
        <dbReference type="EMBL" id="GEQ13087.1"/>
    </source>
</evidence>
<dbReference type="Proteomes" id="UP000321793">
    <property type="component" value="Unassembled WGS sequence"/>
</dbReference>
<proteinExistence type="predicted"/>
<comment type="caution">
    <text evidence="2">The sequence shown here is derived from an EMBL/GenBank/DDBJ whole genome shotgun (WGS) entry which is preliminary data.</text>
</comment>
<keyword evidence="1" id="KW-1133">Transmembrane helix</keyword>
<organism evidence="2 3">
    <name type="scientific">Knoellia locipacati</name>
    <dbReference type="NCBI Taxonomy" id="882824"/>
    <lineage>
        <taxon>Bacteria</taxon>
        <taxon>Bacillati</taxon>
        <taxon>Actinomycetota</taxon>
        <taxon>Actinomycetes</taxon>
        <taxon>Micrococcales</taxon>
        <taxon>Intrasporangiaceae</taxon>
        <taxon>Knoellia</taxon>
    </lineage>
</organism>